<keyword evidence="1" id="KW-0812">Transmembrane</keyword>
<evidence type="ECO:0000313" key="3">
    <source>
        <dbReference type="Proteomes" id="UP000011116"/>
    </source>
</evidence>
<dbReference type="PANTHER" id="PTHR34806:SF1">
    <property type="entry name" value="HIGH-AFFINITY NITRATE TRANSPORTER 3.1"/>
    <property type="match status" value="1"/>
</dbReference>
<dbReference type="KEGG" id="hvg:123453143"/>
<reference evidence="2" key="2">
    <citation type="submission" date="2020-10" db="EMBL/GenBank/DDBJ databases">
        <authorList>
            <person name="Scholz U."/>
            <person name="Mascher M."/>
            <person name="Fiebig A."/>
        </authorList>
    </citation>
    <scope>NUCLEOTIDE SEQUENCE [LARGE SCALE GENOMIC DNA]</scope>
    <source>
        <strain evidence="2">cv. Morex</strain>
    </source>
</reference>
<keyword evidence="3" id="KW-1185">Reference proteome</keyword>
<name>A0A8I7BAC9_HORVV</name>
<accession>A0A8I7BAC9</accession>
<dbReference type="GeneID" id="123453143"/>
<keyword evidence="1" id="KW-0472">Membrane</keyword>
<feature type="transmembrane region" description="Helical" evidence="1">
    <location>
        <begin position="233"/>
        <end position="252"/>
    </location>
</feature>
<dbReference type="OrthoDB" id="2015470at2759"/>
<dbReference type="PANTHER" id="PTHR34806">
    <property type="entry name" value="HIGH-AFFINITY NITRATE TRANSPORTER 3.2"/>
    <property type="match status" value="1"/>
</dbReference>
<dbReference type="GO" id="GO:0015112">
    <property type="term" value="F:nitrate transmembrane transporter activity"/>
    <property type="evidence" value="ECO:0000318"/>
    <property type="project" value="GO_Central"/>
</dbReference>
<evidence type="ECO:0008006" key="4">
    <source>
        <dbReference type="Google" id="ProtNLM"/>
    </source>
</evidence>
<dbReference type="GO" id="GO:0010167">
    <property type="term" value="P:response to nitrate"/>
    <property type="evidence" value="ECO:0000318"/>
    <property type="project" value="GO_Central"/>
</dbReference>
<reference evidence="3" key="1">
    <citation type="journal article" date="2012" name="Nature">
        <title>A physical, genetic and functional sequence assembly of the barley genome.</title>
        <authorList>
            <consortium name="The International Barley Genome Sequencing Consortium"/>
            <person name="Mayer K.F."/>
            <person name="Waugh R."/>
            <person name="Brown J.W."/>
            <person name="Schulman A."/>
            <person name="Langridge P."/>
            <person name="Platzer M."/>
            <person name="Fincher G.B."/>
            <person name="Muehlbauer G.J."/>
            <person name="Sato K."/>
            <person name="Close T.J."/>
            <person name="Wise R.P."/>
            <person name="Stein N."/>
        </authorList>
    </citation>
    <scope>NUCLEOTIDE SEQUENCE [LARGE SCALE GENOMIC DNA]</scope>
    <source>
        <strain evidence="3">cv. Morex</strain>
    </source>
</reference>
<organism evidence="2 3">
    <name type="scientific">Hordeum vulgare subsp. vulgare</name>
    <name type="common">Domesticated barley</name>
    <dbReference type="NCBI Taxonomy" id="112509"/>
    <lineage>
        <taxon>Eukaryota</taxon>
        <taxon>Viridiplantae</taxon>
        <taxon>Streptophyta</taxon>
        <taxon>Embryophyta</taxon>
        <taxon>Tracheophyta</taxon>
        <taxon>Spermatophyta</taxon>
        <taxon>Magnoliopsida</taxon>
        <taxon>Liliopsida</taxon>
        <taxon>Poales</taxon>
        <taxon>Poaceae</taxon>
        <taxon>BOP clade</taxon>
        <taxon>Pooideae</taxon>
        <taxon>Triticodae</taxon>
        <taxon>Triticeae</taxon>
        <taxon>Hordeinae</taxon>
        <taxon>Hordeum</taxon>
    </lineage>
</organism>
<dbReference type="EnsemblPlants" id="HORVU.MOREX.r3.5HG0528300.1">
    <property type="protein sequence ID" value="HORVU.MOREX.r3.5HG0528300.1"/>
    <property type="gene ID" value="HORVU.MOREX.r3.5HG0528300"/>
</dbReference>
<reference evidence="2" key="3">
    <citation type="submission" date="2022-01" db="UniProtKB">
        <authorList>
            <consortium name="EnsemblPlants"/>
        </authorList>
    </citation>
    <scope>IDENTIFICATION</scope>
    <source>
        <strain evidence="2">subsp. vulgare</strain>
    </source>
</reference>
<dbReference type="InterPro" id="IPR016605">
    <property type="entry name" value="Transptr_NO3_Nar2"/>
</dbReference>
<protein>
    <recommendedName>
        <fullName evidence="4">High-affinity nitrate transporter</fullName>
    </recommendedName>
</protein>
<dbReference type="Proteomes" id="UP000011116">
    <property type="component" value="Chromosome 5H"/>
</dbReference>
<feature type="transmembrane region" description="Helical" evidence="1">
    <location>
        <begin position="64"/>
        <end position="87"/>
    </location>
</feature>
<evidence type="ECO:0000256" key="1">
    <source>
        <dbReference type="SAM" id="Phobius"/>
    </source>
</evidence>
<evidence type="ECO:0000313" key="2">
    <source>
        <dbReference type="EnsemblPlants" id="HORVU.MOREX.r3.5HG0528300.1"/>
    </source>
</evidence>
<dbReference type="RefSeq" id="XP_044985843.1">
    <property type="nucleotide sequence ID" value="XM_045129908.1"/>
</dbReference>
<gene>
    <name evidence="2" type="primary">LOC123453143</name>
</gene>
<dbReference type="Pfam" id="PF16974">
    <property type="entry name" value="NAR2"/>
    <property type="match status" value="1"/>
</dbReference>
<keyword evidence="1" id="KW-1133">Transmembrane helix</keyword>
<sequence length="259" mass="27576">MAAPASAHGQRSRTNCLHYIYTLNPSVLLHRSLPAPSIKPSLTEQQLRARARPSSTTAMARSDLVMALLVAVLAAGCCASAGAVAYLSKLPVTLDVTASPTPGQVLHAGEDVITVTWALNATRPAGDDAAYKSVKVSLCYAPASQKEREWRKTHDDLKKDKTCQFKVTQQPYAAGGAGGRVEYRVALDIPTAAYYVRAYALDASGTQVAYGQTAPATAFDVVSITGVTTSIKVAAGVFSTFSVVSLAFFFFIEKRKKNN</sequence>
<proteinExistence type="predicted"/>
<dbReference type="Gramene" id="HORVU.MOREX.r3.5HG0528300.1">
    <property type="protein sequence ID" value="HORVU.MOREX.r3.5HG0528300.1"/>
    <property type="gene ID" value="HORVU.MOREX.r3.5HG0528300"/>
</dbReference>
<dbReference type="AlphaFoldDB" id="A0A8I7BAC9"/>